<keyword evidence="5 7" id="KW-0808">Transferase</keyword>
<dbReference type="InterPro" id="IPR006362">
    <property type="entry name" value="Cbl_synth_CobM/CibF"/>
</dbReference>
<dbReference type="Proteomes" id="UP000008139">
    <property type="component" value="Chromosome"/>
</dbReference>
<dbReference type="HOGENOM" id="CLU_011276_7_1_7"/>
<organism evidence="9 10">
    <name type="scientific">Hippea maritima (strain ATCC 700847 / DSM 10411 / MH2)</name>
    <dbReference type="NCBI Taxonomy" id="760142"/>
    <lineage>
        <taxon>Bacteria</taxon>
        <taxon>Pseudomonadati</taxon>
        <taxon>Campylobacterota</taxon>
        <taxon>Desulfurellia</taxon>
        <taxon>Desulfurellales</taxon>
        <taxon>Hippeaceae</taxon>
        <taxon>Hippea</taxon>
    </lineage>
</organism>
<dbReference type="InterPro" id="IPR035996">
    <property type="entry name" value="4pyrrol_Methylase_sf"/>
</dbReference>
<dbReference type="OrthoDB" id="9815856at2"/>
<dbReference type="PROSITE" id="PS00840">
    <property type="entry name" value="SUMT_2"/>
    <property type="match status" value="1"/>
</dbReference>
<dbReference type="GO" id="GO:0046026">
    <property type="term" value="F:precorrin-4 C11-methyltransferase activity"/>
    <property type="evidence" value="ECO:0007669"/>
    <property type="project" value="UniProtKB-EC"/>
</dbReference>
<dbReference type="UniPathway" id="UPA00148"/>
<comment type="pathway">
    <text evidence="1">Cofactor biosynthesis; adenosylcobalamin biosynthesis.</text>
</comment>
<dbReference type="PANTHER" id="PTHR45790:SF4">
    <property type="entry name" value="COBALT-PRECORRIN-4 C(11)-METHYLTRANSFERASE"/>
    <property type="match status" value="1"/>
</dbReference>
<reference evidence="9 10" key="1">
    <citation type="journal article" date="2011" name="Stand. Genomic Sci.">
        <title>Complete genome sequence of the thermophilic sulfur-reducer Hippea maritima type strain (MH(2)).</title>
        <authorList>
            <person name="Huntemann M."/>
            <person name="Lu M."/>
            <person name="Nolan M."/>
            <person name="Lapidus A."/>
            <person name="Lucas S."/>
            <person name="Hammon N."/>
            <person name="Deshpande S."/>
            <person name="Cheng J.F."/>
            <person name="Tapia R."/>
            <person name="Han C."/>
            <person name="Goodwin L."/>
            <person name="Pitluck S."/>
            <person name="Liolios K."/>
            <person name="Pagani I."/>
            <person name="Ivanova N."/>
            <person name="Ovchinikova G."/>
            <person name="Pati A."/>
            <person name="Chen A."/>
            <person name="Palaniappan K."/>
            <person name="Land M."/>
            <person name="Hauser L."/>
            <person name="Jeffries C.D."/>
            <person name="Detter J.C."/>
            <person name="Brambilla E.M."/>
            <person name="Rohde M."/>
            <person name="Spring S."/>
            <person name="Goker M."/>
            <person name="Woyke T."/>
            <person name="Bristow J."/>
            <person name="Eisen J.A."/>
            <person name="Markowitz V."/>
            <person name="Hugenholtz P."/>
            <person name="Kyrpides N.C."/>
            <person name="Klenk H.P."/>
            <person name="Mavromatis K."/>
        </authorList>
    </citation>
    <scope>NUCLEOTIDE SEQUENCE [LARGE SCALE GENOMIC DNA]</scope>
    <source>
        <strain evidence="10">ATCC 700847 / DSM 10411 / MH2</strain>
    </source>
</reference>
<dbReference type="eggNOG" id="COG2875">
    <property type="taxonomic scope" value="Bacteria"/>
</dbReference>
<evidence type="ECO:0000256" key="7">
    <source>
        <dbReference type="RuleBase" id="RU003960"/>
    </source>
</evidence>
<feature type="domain" description="Tetrapyrrole methylase" evidence="8">
    <location>
        <begin position="3"/>
        <end position="207"/>
    </location>
</feature>
<dbReference type="CDD" id="cd11641">
    <property type="entry name" value="Precorrin-4_C11-MT"/>
    <property type="match status" value="1"/>
</dbReference>
<dbReference type="EMBL" id="CP002606">
    <property type="protein sequence ID" value="AEA34550.1"/>
    <property type="molecule type" value="Genomic_DNA"/>
</dbReference>
<dbReference type="Pfam" id="PF00590">
    <property type="entry name" value="TP_methylase"/>
    <property type="match status" value="1"/>
</dbReference>
<dbReference type="STRING" id="760142.Hipma_1597"/>
<keyword evidence="3" id="KW-0169">Cobalamin biosynthesis</keyword>
<proteinExistence type="inferred from homology"/>
<evidence type="ECO:0000256" key="4">
    <source>
        <dbReference type="ARBA" id="ARBA00022603"/>
    </source>
</evidence>
<keyword evidence="10" id="KW-1185">Reference proteome</keyword>
<dbReference type="InParanoid" id="F2LU87"/>
<evidence type="ECO:0000313" key="10">
    <source>
        <dbReference type="Proteomes" id="UP000008139"/>
    </source>
</evidence>
<dbReference type="EC" id="2.1.1.133" evidence="9"/>
<evidence type="ECO:0000259" key="8">
    <source>
        <dbReference type="Pfam" id="PF00590"/>
    </source>
</evidence>
<keyword evidence="4 7" id="KW-0489">Methyltransferase</keyword>
<evidence type="ECO:0000256" key="2">
    <source>
        <dbReference type="ARBA" id="ARBA00005879"/>
    </source>
</evidence>
<dbReference type="InterPro" id="IPR014777">
    <property type="entry name" value="4pyrrole_Mease_sub1"/>
</dbReference>
<dbReference type="InterPro" id="IPR000878">
    <property type="entry name" value="4pyrrol_Mease"/>
</dbReference>
<dbReference type="InterPro" id="IPR003043">
    <property type="entry name" value="Uropor_MeTrfase_CS"/>
</dbReference>
<comment type="similarity">
    <text evidence="2 7">Belongs to the precorrin methyltransferase family.</text>
</comment>
<dbReference type="Gene3D" id="3.30.950.10">
    <property type="entry name" value="Methyltransferase, Cobalt-precorrin-4 Transmethylase, Domain 2"/>
    <property type="match status" value="1"/>
</dbReference>
<dbReference type="InterPro" id="IPR014776">
    <property type="entry name" value="4pyrrole_Mease_sub2"/>
</dbReference>
<evidence type="ECO:0000256" key="6">
    <source>
        <dbReference type="ARBA" id="ARBA00022691"/>
    </source>
</evidence>
<gene>
    <name evidence="9" type="ordered locus">Hipma_1597</name>
</gene>
<dbReference type="AlphaFoldDB" id="F2LU87"/>
<dbReference type="FunCoup" id="F2LU87">
    <property type="interactions" value="195"/>
</dbReference>
<evidence type="ECO:0000256" key="1">
    <source>
        <dbReference type="ARBA" id="ARBA00004953"/>
    </source>
</evidence>
<dbReference type="NCBIfam" id="TIGR01465">
    <property type="entry name" value="cobM_cbiF"/>
    <property type="match status" value="1"/>
</dbReference>
<keyword evidence="6" id="KW-0949">S-adenosyl-L-methionine</keyword>
<dbReference type="GO" id="GO:0009236">
    <property type="term" value="P:cobalamin biosynthetic process"/>
    <property type="evidence" value="ECO:0007669"/>
    <property type="project" value="UniProtKB-UniPathway"/>
</dbReference>
<dbReference type="Gene3D" id="3.40.1010.10">
    <property type="entry name" value="Cobalt-precorrin-4 Transmethylase, Domain 1"/>
    <property type="match status" value="1"/>
</dbReference>
<dbReference type="PROSITE" id="PS00839">
    <property type="entry name" value="SUMT_1"/>
    <property type="match status" value="1"/>
</dbReference>
<dbReference type="SUPFAM" id="SSF53790">
    <property type="entry name" value="Tetrapyrrole methylase"/>
    <property type="match status" value="1"/>
</dbReference>
<dbReference type="KEGG" id="hmr:Hipma_1597"/>
<accession>F2LU87</accession>
<dbReference type="PANTHER" id="PTHR45790">
    <property type="entry name" value="SIROHEME SYNTHASE-RELATED"/>
    <property type="match status" value="1"/>
</dbReference>
<dbReference type="InterPro" id="IPR050161">
    <property type="entry name" value="Siro_Cobalamin_biosynth"/>
</dbReference>
<evidence type="ECO:0000256" key="5">
    <source>
        <dbReference type="ARBA" id="ARBA00022679"/>
    </source>
</evidence>
<dbReference type="GO" id="GO:0032259">
    <property type="term" value="P:methylation"/>
    <property type="evidence" value="ECO:0007669"/>
    <property type="project" value="UniProtKB-KW"/>
</dbReference>
<sequence>MGKVYFIGAGPGDPELLTVKGLKLLKKCGVVIYAGSLINKEFLSFTTAKELYDSSKLNLNQIISIMEQAINRGLDVARLHSGDPSVYGAIAEQINELKKRSIEYEVIPGISAAFAAAASLGVELTAPQISQTILISRVEGRTPMPEGEDLSRIAKCPGTVCLYLSVNRIEEISKAFLKHRKPDTAVAVCYKVSWDDEMVVKGTLADISKKVKQKGINRQAVVIIGEALKENIQAYSKLYDEKFSHGFRD</sequence>
<name>F2LU87_HIPMA</name>
<reference evidence="10" key="2">
    <citation type="submission" date="2011-03" db="EMBL/GenBank/DDBJ databases">
        <title>The complete genome of Hippea maritima DSM 10411.</title>
        <authorList>
            <consortium name="US DOE Joint Genome Institute (JGI-PGF)"/>
            <person name="Lucas S."/>
            <person name="Copeland A."/>
            <person name="Lapidus A."/>
            <person name="Bruce D."/>
            <person name="Goodwin L."/>
            <person name="Pitluck S."/>
            <person name="Peters L."/>
            <person name="Kyrpides N."/>
            <person name="Mavromatis K."/>
            <person name="Pagani I."/>
            <person name="Ivanova N."/>
            <person name="Mikhailova N."/>
            <person name="Lu M."/>
            <person name="Detter J.C."/>
            <person name="Tapia R."/>
            <person name="Han C."/>
            <person name="Land M."/>
            <person name="Hauser L."/>
            <person name="Markowitz V."/>
            <person name="Cheng J.-F."/>
            <person name="Hugenholtz P."/>
            <person name="Woyke T."/>
            <person name="Wu D."/>
            <person name="Spring S."/>
            <person name="Schroeder M."/>
            <person name="Brambilla E."/>
            <person name="Klenk H.-P."/>
            <person name="Eisen J.A."/>
        </authorList>
    </citation>
    <scope>NUCLEOTIDE SEQUENCE [LARGE SCALE GENOMIC DNA]</scope>
    <source>
        <strain evidence="10">ATCC 700847 / DSM 10411 / MH2</strain>
    </source>
</reference>
<protein>
    <submittedName>
        <fullName evidence="9">Precorrin-4 C11-methyltransferase</fullName>
        <ecNumber evidence="9">2.1.1.133</ecNumber>
    </submittedName>
</protein>
<evidence type="ECO:0000256" key="3">
    <source>
        <dbReference type="ARBA" id="ARBA00022573"/>
    </source>
</evidence>
<dbReference type="RefSeq" id="WP_013682576.1">
    <property type="nucleotide sequence ID" value="NC_015318.1"/>
</dbReference>
<evidence type="ECO:0000313" key="9">
    <source>
        <dbReference type="EMBL" id="AEA34550.1"/>
    </source>
</evidence>